<accession>A0A2N1MH08</accession>
<protein>
    <recommendedName>
        <fullName evidence="3">F-box domain-containing protein</fullName>
    </recommendedName>
</protein>
<dbReference type="Gene3D" id="3.80.10.10">
    <property type="entry name" value="Ribonuclease Inhibitor"/>
    <property type="match status" value="1"/>
</dbReference>
<comment type="caution">
    <text evidence="1">The sequence shown here is derived from an EMBL/GenBank/DDBJ whole genome shotgun (WGS) entry which is preliminary data.</text>
</comment>
<name>A0A2N1MH08_9GLOM</name>
<organism evidence="1 2">
    <name type="scientific">Rhizophagus irregularis</name>
    <dbReference type="NCBI Taxonomy" id="588596"/>
    <lineage>
        <taxon>Eukaryota</taxon>
        <taxon>Fungi</taxon>
        <taxon>Fungi incertae sedis</taxon>
        <taxon>Mucoromycota</taxon>
        <taxon>Glomeromycotina</taxon>
        <taxon>Glomeromycetes</taxon>
        <taxon>Glomerales</taxon>
        <taxon>Glomeraceae</taxon>
        <taxon>Rhizophagus</taxon>
    </lineage>
</organism>
<reference evidence="1 2" key="1">
    <citation type="submission" date="2016-04" db="EMBL/GenBank/DDBJ databases">
        <title>Genome analyses suggest a sexual origin of heterokaryosis in a supposedly ancient asexual fungus.</title>
        <authorList>
            <person name="Ropars J."/>
            <person name="Sedzielewska K."/>
            <person name="Noel J."/>
            <person name="Charron P."/>
            <person name="Farinelli L."/>
            <person name="Marton T."/>
            <person name="Kruger M."/>
            <person name="Pelin A."/>
            <person name="Brachmann A."/>
            <person name="Corradi N."/>
        </authorList>
    </citation>
    <scope>NUCLEOTIDE SEQUENCE [LARGE SCALE GENOMIC DNA]</scope>
    <source>
        <strain evidence="1 2">C2</strain>
    </source>
</reference>
<dbReference type="AlphaFoldDB" id="A0A2N1MH08"/>
<dbReference type="VEuPathDB" id="FungiDB:RhiirFUN_023435"/>
<gene>
    <name evidence="1" type="ORF">RhiirC2_233856</name>
</gene>
<proteinExistence type="predicted"/>
<sequence>MSKLNEDVLILVLEEVKKDKKSLYSCLFVNRVWCKATLPILWKNPNLYCKSSKLFFNTLLLHLSEESKDNLKNHGIEPFKEIYKRPLFHYIYFWKHLNLHSIDITFNSRTIMKNIGDFKWNIMRNEILNLLINRNSSYTHLYIHSEFDYQLYNNPGVKDCFLRLQHVSCGDNTKQHILEGLASICKSIKSLRIDIAMTDKNSNPGLIKLIEAQNNLNVVNFDRCRNDNSNEIYRKTLEESLIKNADTIQNLTIKWKPITNMLLHLVNLISLDINLSFGNPLNHSFDINLENVNLPFLKILRTHRVPSRNLVSLVENTNGSLIEINARNANLSGKFIQAICNNCPKIEYLRLSIKDNISELGKLLISCKCLKGLYIFTDALDESNWDELIDTLIQFSPINLYKFKFTSIKNLKLESLNFFLDNWEKRHSMLLQIVLKESLSMFMGSLGREQKQQQQQKNLLEEYKGKGIIKNYHFSGEFEDFEWIQKKYL</sequence>
<reference evidence="1 2" key="2">
    <citation type="submission" date="2017-10" db="EMBL/GenBank/DDBJ databases">
        <title>Extensive intraspecific genome diversity in a model arbuscular mycorrhizal fungus.</title>
        <authorList>
            <person name="Chen E.C.H."/>
            <person name="Morin E."/>
            <person name="Baudet D."/>
            <person name="Noel J."/>
            <person name="Ndikumana S."/>
            <person name="Charron P."/>
            <person name="St-Onge C."/>
            <person name="Giorgi J."/>
            <person name="Grigoriev I.V."/>
            <person name="Roux C."/>
            <person name="Martin F.M."/>
            <person name="Corradi N."/>
        </authorList>
    </citation>
    <scope>NUCLEOTIDE SEQUENCE [LARGE SCALE GENOMIC DNA]</scope>
    <source>
        <strain evidence="1 2">C2</strain>
    </source>
</reference>
<evidence type="ECO:0000313" key="1">
    <source>
        <dbReference type="EMBL" id="PKK60859.1"/>
    </source>
</evidence>
<dbReference type="VEuPathDB" id="FungiDB:RhiirA1_516935"/>
<dbReference type="VEuPathDB" id="FungiDB:FUN_003442"/>
<dbReference type="EMBL" id="LLXL01002431">
    <property type="protein sequence ID" value="PKK60859.1"/>
    <property type="molecule type" value="Genomic_DNA"/>
</dbReference>
<dbReference type="InterPro" id="IPR032675">
    <property type="entry name" value="LRR_dom_sf"/>
</dbReference>
<dbReference type="SUPFAM" id="SSF52047">
    <property type="entry name" value="RNI-like"/>
    <property type="match status" value="1"/>
</dbReference>
<evidence type="ECO:0008006" key="3">
    <source>
        <dbReference type="Google" id="ProtNLM"/>
    </source>
</evidence>
<dbReference type="Proteomes" id="UP000233469">
    <property type="component" value="Unassembled WGS sequence"/>
</dbReference>
<evidence type="ECO:0000313" key="2">
    <source>
        <dbReference type="Proteomes" id="UP000233469"/>
    </source>
</evidence>